<evidence type="ECO:0000313" key="3">
    <source>
        <dbReference type="Proteomes" id="UP001634007"/>
    </source>
</evidence>
<protein>
    <submittedName>
        <fullName evidence="2">Uncharacterized protein</fullName>
    </submittedName>
</protein>
<name>A0ABD3L086_EUCGL</name>
<keyword evidence="3" id="KW-1185">Reference proteome</keyword>
<organism evidence="2 3">
    <name type="scientific">Eucalyptus globulus</name>
    <name type="common">Tasmanian blue gum</name>
    <dbReference type="NCBI Taxonomy" id="34317"/>
    <lineage>
        <taxon>Eukaryota</taxon>
        <taxon>Viridiplantae</taxon>
        <taxon>Streptophyta</taxon>
        <taxon>Embryophyta</taxon>
        <taxon>Tracheophyta</taxon>
        <taxon>Spermatophyta</taxon>
        <taxon>Magnoliopsida</taxon>
        <taxon>eudicotyledons</taxon>
        <taxon>Gunneridae</taxon>
        <taxon>Pentapetalae</taxon>
        <taxon>rosids</taxon>
        <taxon>malvids</taxon>
        <taxon>Myrtales</taxon>
        <taxon>Myrtaceae</taxon>
        <taxon>Myrtoideae</taxon>
        <taxon>Eucalypteae</taxon>
        <taxon>Eucalyptus</taxon>
    </lineage>
</organism>
<reference evidence="2 3" key="1">
    <citation type="submission" date="2024-11" db="EMBL/GenBank/DDBJ databases">
        <title>Chromosome-level genome assembly of Eucalyptus globulus Labill. provides insights into its genome evolution.</title>
        <authorList>
            <person name="Li X."/>
        </authorList>
    </citation>
    <scope>NUCLEOTIDE SEQUENCE [LARGE SCALE GENOMIC DNA]</scope>
    <source>
        <strain evidence="2">CL2024</strain>
        <tissue evidence="2">Fresh tender leaves</tissue>
    </source>
</reference>
<evidence type="ECO:0000313" key="2">
    <source>
        <dbReference type="EMBL" id="KAL3741540.1"/>
    </source>
</evidence>
<dbReference type="AlphaFoldDB" id="A0ABD3L086"/>
<feature type="compositionally biased region" description="Polar residues" evidence="1">
    <location>
        <begin position="72"/>
        <end position="86"/>
    </location>
</feature>
<proteinExistence type="predicted"/>
<sequence length="234" mass="25214">MHSNFFSSLKGVKRRLELNRHNLRRYRPPPQTTIASSSLNRTPISPLYLLSSRLHHRHRLALDPPSPPPPLQDSSKAPNAFLSCSPQFRPPPESPPLPLPVTETNTDSANDIDRLMRMLGLGNCEPKPCGEGAGCGGGTGACECTGGFYEHVTSVKGPKCQKEAERLDAWIEYFSNGGCGGDEDERAEPLRLVHLLLGRAASACMDGGGCGSGGLVFPSTVDEFLRNDPPGPDD</sequence>
<feature type="region of interest" description="Disordered" evidence="1">
    <location>
        <begin position="20"/>
        <end position="39"/>
    </location>
</feature>
<comment type="caution">
    <text evidence="2">The sequence shown here is derived from an EMBL/GenBank/DDBJ whole genome shotgun (WGS) entry which is preliminary data.</text>
</comment>
<dbReference type="EMBL" id="JBJKBG010000004">
    <property type="protein sequence ID" value="KAL3741540.1"/>
    <property type="molecule type" value="Genomic_DNA"/>
</dbReference>
<accession>A0ABD3L086</accession>
<feature type="region of interest" description="Disordered" evidence="1">
    <location>
        <begin position="59"/>
        <end position="107"/>
    </location>
</feature>
<evidence type="ECO:0000256" key="1">
    <source>
        <dbReference type="SAM" id="MobiDB-lite"/>
    </source>
</evidence>
<feature type="compositionally biased region" description="Pro residues" evidence="1">
    <location>
        <begin position="88"/>
        <end position="99"/>
    </location>
</feature>
<gene>
    <name evidence="2" type="ORF">ACJRO7_017066</name>
</gene>
<dbReference type="Proteomes" id="UP001634007">
    <property type="component" value="Unassembled WGS sequence"/>
</dbReference>